<name>A0A136J8Y4_9PEZI</name>
<evidence type="ECO:0000256" key="6">
    <source>
        <dbReference type="SAM" id="MobiDB-lite"/>
    </source>
</evidence>
<evidence type="ECO:0000256" key="4">
    <source>
        <dbReference type="ARBA" id="ARBA00022989"/>
    </source>
</evidence>
<evidence type="ECO:0000313" key="10">
    <source>
        <dbReference type="Proteomes" id="UP000070501"/>
    </source>
</evidence>
<dbReference type="FunCoup" id="A0A136J8Y4">
    <property type="interactions" value="153"/>
</dbReference>
<dbReference type="GO" id="GO:0022857">
    <property type="term" value="F:transmembrane transporter activity"/>
    <property type="evidence" value="ECO:0007669"/>
    <property type="project" value="InterPro"/>
</dbReference>
<keyword evidence="2" id="KW-0813">Transport</keyword>
<accession>A0A136J8Y4</accession>
<feature type="transmembrane region" description="Helical" evidence="7">
    <location>
        <begin position="149"/>
        <end position="168"/>
    </location>
</feature>
<dbReference type="PANTHER" id="PTHR43791:SF52">
    <property type="entry name" value="TRANSPORTER, PUTATIVE (AFU_ORTHOLOGUE AFUA_1G11820)-RELATED"/>
    <property type="match status" value="1"/>
</dbReference>
<protein>
    <submittedName>
        <fullName evidence="9">Major facilitator superfamily domain-containing protein</fullName>
    </submittedName>
</protein>
<dbReference type="InterPro" id="IPR020846">
    <property type="entry name" value="MFS_dom"/>
</dbReference>
<dbReference type="Pfam" id="PF07690">
    <property type="entry name" value="MFS_1"/>
    <property type="match status" value="1"/>
</dbReference>
<dbReference type="EMBL" id="KQ964248">
    <property type="protein sequence ID" value="KXJ93612.1"/>
    <property type="molecule type" value="Genomic_DNA"/>
</dbReference>
<feature type="transmembrane region" description="Helical" evidence="7">
    <location>
        <begin position="345"/>
        <end position="368"/>
    </location>
</feature>
<evidence type="ECO:0000256" key="5">
    <source>
        <dbReference type="ARBA" id="ARBA00023136"/>
    </source>
</evidence>
<feature type="region of interest" description="Disordered" evidence="6">
    <location>
        <begin position="1"/>
        <end position="32"/>
    </location>
</feature>
<gene>
    <name evidence="9" type="ORF">Micbo1qcDRAFT_117439</name>
</gene>
<dbReference type="InterPro" id="IPR011701">
    <property type="entry name" value="MFS"/>
</dbReference>
<organism evidence="9 10">
    <name type="scientific">Microdochium bolleyi</name>
    <dbReference type="NCBI Taxonomy" id="196109"/>
    <lineage>
        <taxon>Eukaryota</taxon>
        <taxon>Fungi</taxon>
        <taxon>Dikarya</taxon>
        <taxon>Ascomycota</taxon>
        <taxon>Pezizomycotina</taxon>
        <taxon>Sordariomycetes</taxon>
        <taxon>Xylariomycetidae</taxon>
        <taxon>Xylariales</taxon>
        <taxon>Microdochiaceae</taxon>
        <taxon>Microdochium</taxon>
    </lineage>
</organism>
<dbReference type="GO" id="GO:0016020">
    <property type="term" value="C:membrane"/>
    <property type="evidence" value="ECO:0007669"/>
    <property type="project" value="UniProtKB-SubCell"/>
</dbReference>
<keyword evidence="4 7" id="KW-1133">Transmembrane helix</keyword>
<dbReference type="Gene3D" id="1.20.1250.20">
    <property type="entry name" value="MFS general substrate transporter like domains"/>
    <property type="match status" value="2"/>
</dbReference>
<sequence>MTAHTHSCSSPTKLESGLEHDESTGKSQPTGSIISVDEEADKKLLRKCDMHLIPPLMAIYFLSFMDRTNIGNARIQGMTTDLNMVGSDYNIALFVFFIPYIIFEVPSNLVIKRVAPSTWLASITVLWGISTVGMGFVTNNAGLVACRLLLGLFEAGIVPGCIYLISMYYKRYEVQWRMSLFFTSAILAGAFSGLLAFAIGNMHGVGGYSSWRWIFILEGLLTVLVGIAVKWWIPDWPETALFLNEEERARLVARLQVDSGNAVMNHLDKRAVRRIGRDWKMWIGTIAYMGILNNGYAGSFFIPTILNQMGFKAAEAQIRTIPVYIVATALCLASAWLADRMRHRFGFTLFGVAVATIGYVLLLCGNSLSVGVRYFALFLIVGGGYITQPVILGWLSNTMSGHYKRSVSSAVQIGLGNVGGFIASNVFFDREAPRYVTGYAVSLGMMALCAVSCTVMYIGLVRENKKRDRRERDYRLQDPDAHNLGDDHPDWRYAT</sequence>
<feature type="transmembrane region" description="Helical" evidence="7">
    <location>
        <begin position="90"/>
        <end position="111"/>
    </location>
</feature>
<feature type="transmembrane region" description="Helical" evidence="7">
    <location>
        <begin position="279"/>
        <end position="301"/>
    </location>
</feature>
<evidence type="ECO:0000256" key="2">
    <source>
        <dbReference type="ARBA" id="ARBA00022448"/>
    </source>
</evidence>
<evidence type="ECO:0000313" key="9">
    <source>
        <dbReference type="EMBL" id="KXJ93612.1"/>
    </source>
</evidence>
<dbReference type="SUPFAM" id="SSF103473">
    <property type="entry name" value="MFS general substrate transporter"/>
    <property type="match status" value="1"/>
</dbReference>
<keyword evidence="5 7" id="KW-0472">Membrane</keyword>
<dbReference type="FunFam" id="1.20.1250.20:FF:000034">
    <property type="entry name" value="MFS general substrate transporter"/>
    <property type="match status" value="1"/>
</dbReference>
<evidence type="ECO:0000256" key="1">
    <source>
        <dbReference type="ARBA" id="ARBA00004141"/>
    </source>
</evidence>
<feature type="transmembrane region" description="Helical" evidence="7">
    <location>
        <begin position="118"/>
        <end position="137"/>
    </location>
</feature>
<dbReference type="AlphaFoldDB" id="A0A136J8Y4"/>
<evidence type="ECO:0000259" key="8">
    <source>
        <dbReference type="PROSITE" id="PS50850"/>
    </source>
</evidence>
<feature type="transmembrane region" description="Helical" evidence="7">
    <location>
        <begin position="321"/>
        <end position="338"/>
    </location>
</feature>
<feature type="transmembrane region" description="Helical" evidence="7">
    <location>
        <begin position="211"/>
        <end position="233"/>
    </location>
</feature>
<feature type="transmembrane region" description="Helical" evidence="7">
    <location>
        <begin position="407"/>
        <end position="427"/>
    </location>
</feature>
<keyword evidence="10" id="KW-1185">Reference proteome</keyword>
<keyword evidence="3 7" id="KW-0812">Transmembrane</keyword>
<feature type="transmembrane region" description="Helical" evidence="7">
    <location>
        <begin position="439"/>
        <end position="460"/>
    </location>
</feature>
<dbReference type="Proteomes" id="UP000070501">
    <property type="component" value="Unassembled WGS sequence"/>
</dbReference>
<evidence type="ECO:0000256" key="7">
    <source>
        <dbReference type="SAM" id="Phobius"/>
    </source>
</evidence>
<proteinExistence type="predicted"/>
<dbReference type="PROSITE" id="PS50850">
    <property type="entry name" value="MFS"/>
    <property type="match status" value="1"/>
</dbReference>
<feature type="domain" description="Major facilitator superfamily (MFS) profile" evidence="8">
    <location>
        <begin position="52"/>
        <end position="465"/>
    </location>
</feature>
<feature type="transmembrane region" description="Helical" evidence="7">
    <location>
        <begin position="374"/>
        <end position="395"/>
    </location>
</feature>
<dbReference type="InterPro" id="IPR036259">
    <property type="entry name" value="MFS_trans_sf"/>
</dbReference>
<feature type="transmembrane region" description="Helical" evidence="7">
    <location>
        <begin position="180"/>
        <end position="199"/>
    </location>
</feature>
<feature type="compositionally biased region" description="Polar residues" evidence="6">
    <location>
        <begin position="1"/>
        <end position="13"/>
    </location>
</feature>
<dbReference type="FunFam" id="1.20.1250.20:FF:000068">
    <property type="entry name" value="MFS general substrate transporter"/>
    <property type="match status" value="1"/>
</dbReference>
<dbReference type="PANTHER" id="PTHR43791">
    <property type="entry name" value="PERMEASE-RELATED"/>
    <property type="match status" value="1"/>
</dbReference>
<evidence type="ECO:0000256" key="3">
    <source>
        <dbReference type="ARBA" id="ARBA00022692"/>
    </source>
</evidence>
<dbReference type="OrthoDB" id="2962993at2759"/>
<reference evidence="10" key="1">
    <citation type="submission" date="2016-02" db="EMBL/GenBank/DDBJ databases">
        <title>Draft genome sequence of Microdochium bolleyi, a fungal endophyte of beachgrass.</title>
        <authorList>
            <consortium name="DOE Joint Genome Institute"/>
            <person name="David A.S."/>
            <person name="May G."/>
            <person name="Haridas S."/>
            <person name="Lim J."/>
            <person name="Wang M."/>
            <person name="Labutti K."/>
            <person name="Lipzen A."/>
            <person name="Barry K."/>
            <person name="Grigoriev I.V."/>
        </authorList>
    </citation>
    <scope>NUCLEOTIDE SEQUENCE [LARGE SCALE GENOMIC DNA]</scope>
    <source>
        <strain evidence="10">J235TASD1</strain>
    </source>
</reference>
<dbReference type="InParanoid" id="A0A136J8Y4"/>
<comment type="subcellular location">
    <subcellularLocation>
        <location evidence="1">Membrane</location>
        <topology evidence="1">Multi-pass membrane protein</topology>
    </subcellularLocation>
</comment>